<dbReference type="Pfam" id="PF12697">
    <property type="entry name" value="Abhydrolase_6"/>
    <property type="match status" value="1"/>
</dbReference>
<name>A0A1H2KE50_9ACTN</name>
<protein>
    <submittedName>
        <fullName evidence="3">Pimeloyl-[acyl-carrier protein] methyl ester esterase</fullName>
    </submittedName>
</protein>
<dbReference type="Proteomes" id="UP000183180">
    <property type="component" value="Unassembled WGS sequence"/>
</dbReference>
<sequence length="274" mass="29574">MTQHFVHTRDGVRLSVRDVGDGPGVLLIHGWSLSGEVWDRQIRVLAESGHRVVAMDLRGHGRSDAPLDGYDIDSLQHDALEVIEQRGLGAAAIVGWSLGGMVALRLAHGRPDLAGSLVLVATNGVAAARFEDFPFGVPPEGPLNSLLAAEHADRISLRRRAVGDPFKGGAPDPHTLDWLHRISLQTPSWAGRAALRTLMCTEQTHLLEGLSVPVTQIVGTADPALSVRGARWVRERLDSTLVEFDVGHYPMLECPDEFDAALLRGVGAVRSRVA</sequence>
<evidence type="ECO:0000256" key="1">
    <source>
        <dbReference type="ARBA" id="ARBA00022801"/>
    </source>
</evidence>
<dbReference type="SUPFAM" id="SSF53474">
    <property type="entry name" value="alpha/beta-Hydrolases"/>
    <property type="match status" value="1"/>
</dbReference>
<dbReference type="STRING" id="158898.SAMN04488548_1343143"/>
<dbReference type="Gene3D" id="3.40.50.1820">
    <property type="entry name" value="alpha/beta hydrolase"/>
    <property type="match status" value="1"/>
</dbReference>
<evidence type="ECO:0000259" key="2">
    <source>
        <dbReference type="Pfam" id="PF12697"/>
    </source>
</evidence>
<dbReference type="GO" id="GO:0016020">
    <property type="term" value="C:membrane"/>
    <property type="evidence" value="ECO:0007669"/>
    <property type="project" value="TreeGrafter"/>
</dbReference>
<dbReference type="AlphaFoldDB" id="A0A1H2KE50"/>
<dbReference type="InterPro" id="IPR000639">
    <property type="entry name" value="Epox_hydrolase-like"/>
</dbReference>
<reference evidence="3 4" key="1">
    <citation type="submission" date="2016-10" db="EMBL/GenBank/DDBJ databases">
        <authorList>
            <person name="de Groot N.N."/>
        </authorList>
    </citation>
    <scope>NUCLEOTIDE SEQUENCE [LARGE SCALE GENOMIC DNA]</scope>
    <source>
        <strain evidence="3 4">DSM 44215</strain>
    </source>
</reference>
<feature type="domain" description="AB hydrolase-1" evidence="2">
    <location>
        <begin position="25"/>
        <end position="260"/>
    </location>
</feature>
<dbReference type="PRINTS" id="PR00412">
    <property type="entry name" value="EPOXHYDRLASE"/>
</dbReference>
<dbReference type="PRINTS" id="PR00111">
    <property type="entry name" value="ABHYDROLASE"/>
</dbReference>
<dbReference type="InterPro" id="IPR000073">
    <property type="entry name" value="AB_hydrolase_1"/>
</dbReference>
<dbReference type="InterPro" id="IPR029058">
    <property type="entry name" value="AB_hydrolase_fold"/>
</dbReference>
<dbReference type="OrthoDB" id="9785847at2"/>
<dbReference type="GO" id="GO:0016787">
    <property type="term" value="F:hydrolase activity"/>
    <property type="evidence" value="ECO:0007669"/>
    <property type="project" value="UniProtKB-KW"/>
</dbReference>
<dbReference type="PANTHER" id="PTHR43798">
    <property type="entry name" value="MONOACYLGLYCEROL LIPASE"/>
    <property type="match status" value="1"/>
</dbReference>
<dbReference type="PANTHER" id="PTHR43798:SF31">
    <property type="entry name" value="AB HYDROLASE SUPERFAMILY PROTEIN YCLE"/>
    <property type="match status" value="1"/>
</dbReference>
<keyword evidence="1" id="KW-0378">Hydrolase</keyword>
<evidence type="ECO:0000313" key="4">
    <source>
        <dbReference type="Proteomes" id="UP000183180"/>
    </source>
</evidence>
<organism evidence="3 4">
    <name type="scientific">Gordonia westfalica</name>
    <dbReference type="NCBI Taxonomy" id="158898"/>
    <lineage>
        <taxon>Bacteria</taxon>
        <taxon>Bacillati</taxon>
        <taxon>Actinomycetota</taxon>
        <taxon>Actinomycetes</taxon>
        <taxon>Mycobacteriales</taxon>
        <taxon>Gordoniaceae</taxon>
        <taxon>Gordonia</taxon>
    </lineage>
</organism>
<proteinExistence type="predicted"/>
<evidence type="ECO:0000313" key="3">
    <source>
        <dbReference type="EMBL" id="SDU66883.1"/>
    </source>
</evidence>
<dbReference type="EMBL" id="FNLM01000034">
    <property type="protein sequence ID" value="SDU66883.1"/>
    <property type="molecule type" value="Genomic_DNA"/>
</dbReference>
<accession>A0A1H2KE50</accession>
<dbReference type="RefSeq" id="WP_074851844.1">
    <property type="nucleotide sequence ID" value="NZ_FNLM01000034.1"/>
</dbReference>
<dbReference type="InterPro" id="IPR050266">
    <property type="entry name" value="AB_hydrolase_sf"/>
</dbReference>
<gene>
    <name evidence="3" type="ORF">SAMN04488548_1343143</name>
</gene>